<sequence>MTDLIIRGARVVDPLNKLNAFRDVAVEDGKIKSVAEEICEPSCEEISAAGKVLIPGIIDMHTHMRTVLGHKHAQRMIAKAGVCTALDMAGPLEDILSTVSETGAGVNIAVLEAAREGFTLSSSRPSVSEQEDFLDKTLEQGGIGIKLLGGHFPMDLDISESFIDIANQKKAWVAWHVGSTKHGSNIEGLREAVAAAGMDRFLHVAHVNSYCRGQVLNERDEALEAIELLKAHPNIFSESYLSPLNGTRFVIRDNVPVSKVTTTCLLKLGYSNDYEGVKKAILDGAAGVLADTGVIGVLLSGREGVQYWEARNTECVGSFSVNPAVSRFLLATAKRADGSFVVDSFSTDGGCYPRNVIVENGLLLVKFGALSLTEYAVKASLNGARALGLPNKGHLSVGADADISILDIEAEKAFATVVNGRVSMLNGNLVGSGTTFICDERGAGTLKRRGLSYVVKAPLSLDQIENRYIS</sequence>
<keyword evidence="4" id="KW-1185">Reference proteome</keyword>
<evidence type="ECO:0000256" key="1">
    <source>
        <dbReference type="ARBA" id="ARBA00001947"/>
    </source>
</evidence>
<dbReference type="Proteomes" id="UP000214610">
    <property type="component" value="Unassembled WGS sequence"/>
</dbReference>
<proteinExistence type="predicted"/>
<comment type="caution">
    <text evidence="3">The sequence shown here is derived from an EMBL/GenBank/DDBJ whole genome shotgun (WGS) entry which is preliminary data.</text>
</comment>
<dbReference type="Gene3D" id="3.20.20.140">
    <property type="entry name" value="Metal-dependent hydrolases"/>
    <property type="match status" value="2"/>
</dbReference>
<dbReference type="InterPro" id="IPR006680">
    <property type="entry name" value="Amidohydro-rel"/>
</dbReference>
<dbReference type="InterPro" id="IPR032466">
    <property type="entry name" value="Metal_Hydrolase"/>
</dbReference>
<dbReference type="PANTHER" id="PTHR11647:SF1">
    <property type="entry name" value="COLLAPSIN RESPONSE MEDIATOR PROTEIN"/>
    <property type="match status" value="1"/>
</dbReference>
<dbReference type="GO" id="GO:0016810">
    <property type="term" value="F:hydrolase activity, acting on carbon-nitrogen (but not peptide) bonds"/>
    <property type="evidence" value="ECO:0007669"/>
    <property type="project" value="InterPro"/>
</dbReference>
<gene>
    <name evidence="3" type="ORF">ADH67_13095</name>
</gene>
<keyword evidence="3" id="KW-0378">Hydrolase</keyword>
<evidence type="ECO:0000313" key="3">
    <source>
        <dbReference type="EMBL" id="OXE44168.1"/>
    </source>
</evidence>
<reference evidence="4" key="1">
    <citation type="submission" date="2017-05" db="EMBL/GenBank/DDBJ databases">
        <title>Improved OligoMM genomes.</title>
        <authorList>
            <person name="Garzetti D."/>
        </authorList>
    </citation>
    <scope>NUCLEOTIDE SEQUENCE [LARGE SCALE GENOMIC DNA]</scope>
    <source>
        <strain evidence="4">YL45</strain>
    </source>
</reference>
<accession>A0A227KBH2</accession>
<dbReference type="GeneID" id="78362341"/>
<evidence type="ECO:0000313" key="4">
    <source>
        <dbReference type="Proteomes" id="UP000214610"/>
    </source>
</evidence>
<dbReference type="PANTHER" id="PTHR11647">
    <property type="entry name" value="HYDRANTOINASE/DIHYDROPYRIMIDINASE FAMILY MEMBER"/>
    <property type="match status" value="1"/>
</dbReference>
<dbReference type="AlphaFoldDB" id="A0A227KBH2"/>
<dbReference type="Pfam" id="PF01979">
    <property type="entry name" value="Amidohydro_1"/>
    <property type="match status" value="1"/>
</dbReference>
<dbReference type="InterPro" id="IPR011059">
    <property type="entry name" value="Metal-dep_hydrolase_composite"/>
</dbReference>
<protein>
    <submittedName>
        <fullName evidence="3">Amidohydrolase</fullName>
    </submittedName>
</protein>
<dbReference type="EMBL" id="NHMP01000017">
    <property type="protein sequence ID" value="OXE44168.1"/>
    <property type="molecule type" value="Genomic_DNA"/>
</dbReference>
<organism evidence="3 4">
    <name type="scientific">Turicimonas muris</name>
    <dbReference type="NCBI Taxonomy" id="1796652"/>
    <lineage>
        <taxon>Bacteria</taxon>
        <taxon>Pseudomonadati</taxon>
        <taxon>Pseudomonadota</taxon>
        <taxon>Betaproteobacteria</taxon>
        <taxon>Burkholderiales</taxon>
        <taxon>Sutterellaceae</taxon>
        <taxon>Turicimonas</taxon>
    </lineage>
</organism>
<dbReference type="SUPFAM" id="SSF51338">
    <property type="entry name" value="Composite domain of metallo-dependent hydrolases"/>
    <property type="match status" value="1"/>
</dbReference>
<feature type="domain" description="Amidohydrolase-related" evidence="2">
    <location>
        <begin position="52"/>
        <end position="418"/>
    </location>
</feature>
<comment type="cofactor">
    <cofactor evidence="1">
        <name>Zn(2+)</name>
        <dbReference type="ChEBI" id="CHEBI:29105"/>
    </cofactor>
</comment>
<name>A0A227KBH2_9BURK</name>
<dbReference type="InterPro" id="IPR050378">
    <property type="entry name" value="Metallo-dep_Hydrolases_sf"/>
</dbReference>
<evidence type="ECO:0000259" key="2">
    <source>
        <dbReference type="Pfam" id="PF01979"/>
    </source>
</evidence>
<dbReference type="SUPFAM" id="SSF51556">
    <property type="entry name" value="Metallo-dependent hydrolases"/>
    <property type="match status" value="1"/>
</dbReference>
<dbReference type="RefSeq" id="WP_066594542.1">
    <property type="nucleotide sequence ID" value="NZ_CAJTBZ010000017.1"/>
</dbReference>